<keyword evidence="4 9" id="KW-0863">Zinc-finger</keyword>
<keyword evidence="6" id="KW-0805">Transcription regulation</keyword>
<keyword evidence="5" id="KW-0862">Zinc</keyword>
<accession>A0ABY7DJL0</accession>
<proteinExistence type="predicted"/>
<feature type="compositionally biased region" description="Basic and acidic residues" evidence="10">
    <location>
        <begin position="90"/>
        <end position="109"/>
    </location>
</feature>
<dbReference type="Pfam" id="PF14051">
    <property type="entry name" value="DPF1-3_N"/>
    <property type="match status" value="1"/>
</dbReference>
<evidence type="ECO:0000256" key="4">
    <source>
        <dbReference type="ARBA" id="ARBA00022771"/>
    </source>
</evidence>
<organism evidence="12 13">
    <name type="scientific">Mya arenaria</name>
    <name type="common">Soft-shell clam</name>
    <dbReference type="NCBI Taxonomy" id="6604"/>
    <lineage>
        <taxon>Eukaryota</taxon>
        <taxon>Metazoa</taxon>
        <taxon>Spiralia</taxon>
        <taxon>Lophotrochozoa</taxon>
        <taxon>Mollusca</taxon>
        <taxon>Bivalvia</taxon>
        <taxon>Autobranchia</taxon>
        <taxon>Heteroconchia</taxon>
        <taxon>Euheterodonta</taxon>
        <taxon>Imparidentia</taxon>
        <taxon>Neoheterodontei</taxon>
        <taxon>Myida</taxon>
        <taxon>Myoidea</taxon>
        <taxon>Myidae</taxon>
        <taxon>Mya</taxon>
    </lineage>
</organism>
<evidence type="ECO:0000256" key="7">
    <source>
        <dbReference type="ARBA" id="ARBA00023163"/>
    </source>
</evidence>
<feature type="region of interest" description="Disordered" evidence="10">
    <location>
        <begin position="81"/>
        <end position="109"/>
    </location>
</feature>
<name>A0ABY7DJL0_MYAAR</name>
<dbReference type="CDD" id="cd15619">
    <property type="entry name" value="PHD1_d4"/>
    <property type="match status" value="1"/>
</dbReference>
<dbReference type="PANTHER" id="PTHR45888">
    <property type="entry name" value="HL01030P-RELATED"/>
    <property type="match status" value="1"/>
</dbReference>
<keyword evidence="3" id="KW-0677">Repeat</keyword>
<evidence type="ECO:0000256" key="9">
    <source>
        <dbReference type="PROSITE-ProRule" id="PRU00146"/>
    </source>
</evidence>
<evidence type="ECO:0000256" key="8">
    <source>
        <dbReference type="ARBA" id="ARBA00023242"/>
    </source>
</evidence>
<feature type="compositionally biased region" description="Basic residues" evidence="10">
    <location>
        <begin position="140"/>
        <end position="155"/>
    </location>
</feature>
<dbReference type="Pfam" id="PF00628">
    <property type="entry name" value="PHD"/>
    <property type="match status" value="2"/>
</dbReference>
<keyword evidence="2" id="KW-0479">Metal-binding</keyword>
<evidence type="ECO:0000256" key="5">
    <source>
        <dbReference type="ARBA" id="ARBA00022833"/>
    </source>
</evidence>
<dbReference type="InterPro" id="IPR001965">
    <property type="entry name" value="Znf_PHD"/>
</dbReference>
<evidence type="ECO:0000256" key="1">
    <source>
        <dbReference type="ARBA" id="ARBA00004123"/>
    </source>
</evidence>
<dbReference type="Gene3D" id="3.30.40.10">
    <property type="entry name" value="Zinc/RING finger domain, C3HC4 (zinc finger)"/>
    <property type="match status" value="1"/>
</dbReference>
<dbReference type="PROSITE" id="PS50016">
    <property type="entry name" value="ZF_PHD_2"/>
    <property type="match status" value="1"/>
</dbReference>
<dbReference type="InterPro" id="IPR011011">
    <property type="entry name" value="Znf_FYVE_PHD"/>
</dbReference>
<dbReference type="InterPro" id="IPR019787">
    <property type="entry name" value="Znf_PHD-finger"/>
</dbReference>
<dbReference type="SMART" id="SM00249">
    <property type="entry name" value="PHD"/>
    <property type="match status" value="2"/>
</dbReference>
<dbReference type="EMBL" id="CP111013">
    <property type="protein sequence ID" value="WAQ95195.1"/>
    <property type="molecule type" value="Genomic_DNA"/>
</dbReference>
<evidence type="ECO:0000256" key="3">
    <source>
        <dbReference type="ARBA" id="ARBA00022737"/>
    </source>
</evidence>
<dbReference type="Proteomes" id="UP001164746">
    <property type="component" value="Chromosome 2"/>
</dbReference>
<evidence type="ECO:0000259" key="11">
    <source>
        <dbReference type="PROSITE" id="PS50016"/>
    </source>
</evidence>
<keyword evidence="7" id="KW-0804">Transcription</keyword>
<evidence type="ECO:0000256" key="2">
    <source>
        <dbReference type="ARBA" id="ARBA00022723"/>
    </source>
</evidence>
<dbReference type="InterPro" id="IPR013083">
    <property type="entry name" value="Znf_RING/FYVE/PHD"/>
</dbReference>
<dbReference type="PANTHER" id="PTHR45888:SF5">
    <property type="entry name" value="D4, ISOFORM A"/>
    <property type="match status" value="1"/>
</dbReference>
<reference evidence="12" key="1">
    <citation type="submission" date="2022-11" db="EMBL/GenBank/DDBJ databases">
        <title>Centuries of genome instability and evolution in soft-shell clam transmissible cancer (bioRxiv).</title>
        <authorList>
            <person name="Hart S.F.M."/>
            <person name="Yonemitsu M.A."/>
            <person name="Giersch R.M."/>
            <person name="Beal B.F."/>
            <person name="Arriagada G."/>
            <person name="Davis B.W."/>
            <person name="Ostrander E.A."/>
            <person name="Goff S.P."/>
            <person name="Metzger M.J."/>
        </authorList>
    </citation>
    <scope>NUCLEOTIDE SEQUENCE</scope>
    <source>
        <strain evidence="12">MELC-2E11</strain>
        <tissue evidence="12">Siphon/mantle</tissue>
    </source>
</reference>
<evidence type="ECO:0000256" key="6">
    <source>
        <dbReference type="ARBA" id="ARBA00023015"/>
    </source>
</evidence>
<dbReference type="SUPFAM" id="SSF57903">
    <property type="entry name" value="FYVE/PHD zinc finger"/>
    <property type="match status" value="2"/>
</dbReference>
<feature type="region of interest" description="Disordered" evidence="10">
    <location>
        <begin position="140"/>
        <end position="192"/>
    </location>
</feature>
<evidence type="ECO:0000313" key="12">
    <source>
        <dbReference type="EMBL" id="WAQ95195.1"/>
    </source>
</evidence>
<evidence type="ECO:0000256" key="10">
    <source>
        <dbReference type="SAM" id="MobiDB-lite"/>
    </source>
</evidence>
<evidence type="ECO:0000313" key="13">
    <source>
        <dbReference type="Proteomes" id="UP001164746"/>
    </source>
</evidence>
<dbReference type="InterPro" id="IPR025750">
    <property type="entry name" value="DPF1-3_N"/>
</dbReference>
<protein>
    <submittedName>
        <fullName evidence="12">DPF3-like protein</fullName>
    </submittedName>
</protein>
<keyword evidence="8" id="KW-0539">Nucleus</keyword>
<feature type="compositionally biased region" description="Basic and acidic residues" evidence="10">
    <location>
        <begin position="156"/>
        <end position="192"/>
    </location>
</feature>
<comment type="subcellular location">
    <subcellularLocation>
        <location evidence="1">Nucleus</location>
    </subcellularLocation>
</comment>
<gene>
    <name evidence="12" type="ORF">MAR_027885</name>
</gene>
<sequence>MKNDRKMRLPFLDSQTGVAQSHTDLWHSYRHRRPGKYPGQIYSYPERRWKKKRHYFLFPEERNNKTGDIETGEADMHQISTVENPAATSKADEEIPDLKSETSKDKWYDEYDEYMEPPDAGEMCDDQSDISDFEDTYIKKKKRKGKGSTRGRKKKIDKEEKEKLDEEKEKPYASKTPPKLEREEPERGEDGKVQNSNYCDFCLGDSDENKKTGESEQLVSCSDCGRSGHPTCLQFTANMTVSVKKYPWQCIECKSCGLCGTSENDEQLLFCDDCDRGYHMYCLNPPLAEAPEDCAGIFIQHFLNHNLHFITDLYFIISNNTVCLCT</sequence>
<feature type="domain" description="PHD-type" evidence="11">
    <location>
        <begin position="196"/>
        <end position="256"/>
    </location>
</feature>
<keyword evidence="13" id="KW-1185">Reference proteome</keyword>